<keyword evidence="3" id="KW-0472">Membrane</keyword>
<dbReference type="Gene3D" id="3.30.2010.10">
    <property type="entry name" value="Metalloproteases ('zincins'), catalytic domain"/>
    <property type="match status" value="1"/>
</dbReference>
<feature type="region of interest" description="Disordered" evidence="2">
    <location>
        <begin position="832"/>
        <end position="861"/>
    </location>
</feature>
<feature type="transmembrane region" description="Helical" evidence="3">
    <location>
        <begin position="12"/>
        <end position="33"/>
    </location>
</feature>
<comment type="caution">
    <text evidence="6">The sequence shown here is derived from an EMBL/GenBank/DDBJ whole genome shotgun (WGS) entry which is preliminary data.</text>
</comment>
<feature type="transmembrane region" description="Helical" evidence="3">
    <location>
        <begin position="377"/>
        <end position="394"/>
    </location>
</feature>
<feature type="region of interest" description="Disordered" evidence="2">
    <location>
        <begin position="395"/>
        <end position="420"/>
    </location>
</feature>
<dbReference type="InterPro" id="IPR008756">
    <property type="entry name" value="Peptidase_M56"/>
</dbReference>
<protein>
    <submittedName>
        <fullName evidence="6">M56 family metallopeptidase</fullName>
    </submittedName>
</protein>
<dbReference type="InterPro" id="IPR027267">
    <property type="entry name" value="AH/BAR_dom_sf"/>
</dbReference>
<keyword evidence="3" id="KW-0812">Transmembrane</keyword>
<keyword evidence="3" id="KW-1133">Transmembrane helix</keyword>
<feature type="compositionally biased region" description="Polar residues" evidence="2">
    <location>
        <begin position="842"/>
        <end position="852"/>
    </location>
</feature>
<dbReference type="PANTHER" id="PTHR34978">
    <property type="entry name" value="POSSIBLE SENSOR-TRANSDUCER PROTEIN BLAR"/>
    <property type="match status" value="1"/>
</dbReference>
<evidence type="ECO:0000259" key="4">
    <source>
        <dbReference type="Pfam" id="PF05569"/>
    </source>
</evidence>
<feature type="transmembrane region" description="Helical" evidence="3">
    <location>
        <begin position="164"/>
        <end position="185"/>
    </location>
</feature>
<feature type="domain" description="DUF4097" evidence="5">
    <location>
        <begin position="706"/>
        <end position="783"/>
    </location>
</feature>
<evidence type="ECO:0000256" key="3">
    <source>
        <dbReference type="SAM" id="Phobius"/>
    </source>
</evidence>
<evidence type="ECO:0000313" key="6">
    <source>
        <dbReference type="EMBL" id="MDI6450971.1"/>
    </source>
</evidence>
<keyword evidence="7" id="KW-1185">Reference proteome</keyword>
<sequence>MIEYVNAIARLWWDWTAAMFWQVSLLVVLIACIDRLARRWAWPHLRYALWSLILIKLILPPTLSLPSGAVPQLAPVVGQAVRWKGSEKSAGAESPILRALHENAAAVAVMEPVPPARAGFVMVESRGSVEGKGLQDGAVFYTKSHPQASLEAATPPPSNPQFSWQFYAMATWLAGTLLLGTWLLLRLHSLVGRHTDRAAETSLPQSFYSHLAGCAERLGLRHVPRVIVVRQLATPAVFGVFRPVLLMPRGYLSKLSRRDTEHMLLHELAHIRRGDLHAHGLYMLLQVLYWYNPLLWLVRRQLHHLRELSCDATVAELLRERTKAYRQTLLETARRFLATSTEPGLGLLGLFEDANRLVVRLNWLEKPTWRYRTMKRVIVLAVAALMFACVLPMAQGQDSTPPVAENKSTNQIEEKTPSSQELADLQVRLERLEVERQKLQKDLQALEQARQKATEAQAQSVEAGKEAEKAKDAVAKVRAKAKEARAQAMDAYQGTEEFQQWAMEMQAWQKAMDEWQSSDEWKQWQEDVQKWGQEYGDAFGKAYGGAEGSAGVLPDRPVPPMPAMPAMPAPPAQPAPHPAPMPVSQIHVSALPKIHTPDVPHVNADIQRDDGKAKATETMSFTSPLVDGGLLIVKNRVGAVSVHGGETDECRVDVRVTAKAGTEEEARAKAEVVKMKMDTSERRFSIEPVKPDNENWSGLDVTFEITVPRRTNLEITADVGAVQLRDVQGQIKVKANVGGIKTENVRGDIELETNVGDVDFIAPADLSTRLAATTNVGSIKSDLPIEVRSIGNPGSGGVNLSLGKTAVGTLGAGEGTVKLKSNVGSISVRSKASADKPAKVRTSASSQATLTGDGSVKVNRR</sequence>
<dbReference type="RefSeq" id="WP_349246378.1">
    <property type="nucleotide sequence ID" value="NZ_JASCXX010000026.1"/>
</dbReference>
<evidence type="ECO:0000256" key="1">
    <source>
        <dbReference type="SAM" id="Coils"/>
    </source>
</evidence>
<keyword evidence="1" id="KW-0175">Coiled coil</keyword>
<dbReference type="EMBL" id="JASCXX010000026">
    <property type="protein sequence ID" value="MDI6450971.1"/>
    <property type="molecule type" value="Genomic_DNA"/>
</dbReference>
<dbReference type="Proteomes" id="UP001431776">
    <property type="component" value="Unassembled WGS sequence"/>
</dbReference>
<proteinExistence type="predicted"/>
<feature type="domain" description="Peptidase M56" evidence="4">
    <location>
        <begin position="167"/>
        <end position="334"/>
    </location>
</feature>
<name>A0AAW6U4F6_9BACT</name>
<dbReference type="CDD" id="cd07341">
    <property type="entry name" value="M56_BlaR1_MecR1_like"/>
    <property type="match status" value="1"/>
</dbReference>
<dbReference type="InterPro" id="IPR025164">
    <property type="entry name" value="Toastrack_DUF4097"/>
</dbReference>
<dbReference type="SUPFAM" id="SSF103657">
    <property type="entry name" value="BAR/IMD domain-like"/>
    <property type="match status" value="1"/>
</dbReference>
<dbReference type="AlphaFoldDB" id="A0AAW6U4F6"/>
<feature type="transmembrane region" description="Helical" evidence="3">
    <location>
        <begin position="45"/>
        <end position="63"/>
    </location>
</feature>
<dbReference type="PANTHER" id="PTHR34978:SF3">
    <property type="entry name" value="SLR0241 PROTEIN"/>
    <property type="match status" value="1"/>
</dbReference>
<dbReference type="Pfam" id="PF13349">
    <property type="entry name" value="DUF4097"/>
    <property type="match status" value="1"/>
</dbReference>
<evidence type="ECO:0000313" key="7">
    <source>
        <dbReference type="Proteomes" id="UP001431776"/>
    </source>
</evidence>
<organism evidence="6 7">
    <name type="scientific">Anaerobaca lacustris</name>
    <dbReference type="NCBI Taxonomy" id="3044600"/>
    <lineage>
        <taxon>Bacteria</taxon>
        <taxon>Pseudomonadati</taxon>
        <taxon>Planctomycetota</taxon>
        <taxon>Phycisphaerae</taxon>
        <taxon>Sedimentisphaerales</taxon>
        <taxon>Anaerobacaceae</taxon>
        <taxon>Anaerobaca</taxon>
    </lineage>
</organism>
<reference evidence="6" key="1">
    <citation type="submission" date="2023-05" db="EMBL/GenBank/DDBJ databases">
        <title>Anaerotaeda fermentans gen. nov., sp. nov., a novel anaerobic planctomycete of the new family within the order Sedimentisphaerales isolated from Taman Peninsula, Russia.</title>
        <authorList>
            <person name="Khomyakova M.A."/>
            <person name="Merkel A.Y."/>
            <person name="Slobodkin A.I."/>
        </authorList>
    </citation>
    <scope>NUCLEOTIDE SEQUENCE</scope>
    <source>
        <strain evidence="6">M17dextr</strain>
    </source>
</reference>
<dbReference type="Pfam" id="PF05569">
    <property type="entry name" value="Peptidase_M56"/>
    <property type="match status" value="1"/>
</dbReference>
<evidence type="ECO:0000256" key="2">
    <source>
        <dbReference type="SAM" id="MobiDB-lite"/>
    </source>
</evidence>
<feature type="compositionally biased region" description="Polar residues" evidence="2">
    <location>
        <begin position="396"/>
        <end position="420"/>
    </location>
</feature>
<gene>
    <name evidence="6" type="ORF">QJ522_18060</name>
</gene>
<evidence type="ECO:0000259" key="5">
    <source>
        <dbReference type="Pfam" id="PF13349"/>
    </source>
</evidence>
<accession>A0AAW6U4F6</accession>
<dbReference type="InterPro" id="IPR052173">
    <property type="entry name" value="Beta-lactam_resp_regulator"/>
</dbReference>
<feature type="coiled-coil region" evidence="1">
    <location>
        <begin position="422"/>
        <end position="487"/>
    </location>
</feature>